<dbReference type="PANTHER" id="PTHR47163">
    <property type="entry name" value="DDE_TNP_IS1595 DOMAIN-CONTAINING PROTEIN"/>
    <property type="match status" value="1"/>
</dbReference>
<dbReference type="InterPro" id="IPR053164">
    <property type="entry name" value="IS1016-like_transposase"/>
</dbReference>
<protein>
    <recommendedName>
        <fullName evidence="3">ISXO2-like transposase domain-containing protein</fullName>
    </recommendedName>
</protein>
<reference evidence="2" key="1">
    <citation type="submission" date="2013-02" db="EMBL/GenBank/DDBJ databases">
        <authorList>
            <consortium name="The Broad Institute Genome Sequencing Platform"/>
            <person name="Cuomo C."/>
            <person name="Becnel J."/>
            <person name="Sanscrainte N."/>
            <person name="Walker B."/>
            <person name="Young S.K."/>
            <person name="Zeng Q."/>
            <person name="Gargeya S."/>
            <person name="Fitzgerald M."/>
            <person name="Haas B."/>
            <person name="Abouelleil A."/>
            <person name="Alvarado L."/>
            <person name="Arachchi H.M."/>
            <person name="Berlin A.M."/>
            <person name="Chapman S.B."/>
            <person name="Dewar J."/>
            <person name="Goldberg J."/>
            <person name="Griggs A."/>
            <person name="Gujja S."/>
            <person name="Hansen M."/>
            <person name="Howarth C."/>
            <person name="Imamovic A."/>
            <person name="Larimer J."/>
            <person name="McCowan C."/>
            <person name="Murphy C."/>
            <person name="Neiman D."/>
            <person name="Pearson M."/>
            <person name="Priest M."/>
            <person name="Roberts A."/>
            <person name="Saif S."/>
            <person name="Shea T."/>
            <person name="Sisk P."/>
            <person name="Sykes S."/>
            <person name="Wortman J."/>
            <person name="Nusbaum C."/>
            <person name="Birren B."/>
        </authorList>
    </citation>
    <scope>NUCLEOTIDE SEQUENCE [LARGE SCALE GENOMIC DNA]</scope>
    <source>
        <strain evidence="2">PRA339</strain>
    </source>
</reference>
<name>A0A059F5G6_9MICR</name>
<dbReference type="HOGENOM" id="CLU_044348_2_1_1"/>
<sequence length="154" mass="18107">MENNLVEDKCRCITCNYKKMKLKFSSGLYKWKCSKCKGSESVLKRTLFYKSKMKLTAFLDLIYFWSVNLTQTSARNEINTKSKQTTQKWFDKLKGLTYDIMKDLKPQKIGVVGSIVEIDESLFSKRKYNVGRLVRRVWIVGGIDIRTRDTFFVK</sequence>
<accession>A0A059F5G6</accession>
<gene>
    <name evidence="1" type="ORF">H312_00176</name>
</gene>
<keyword evidence="2" id="KW-1185">Reference proteome</keyword>
<evidence type="ECO:0008006" key="3">
    <source>
        <dbReference type="Google" id="ProtNLM"/>
    </source>
</evidence>
<dbReference type="PANTHER" id="PTHR47163:SF2">
    <property type="entry name" value="SI:DKEY-17M8.2"/>
    <property type="match status" value="1"/>
</dbReference>
<evidence type="ECO:0000313" key="1">
    <source>
        <dbReference type="EMBL" id="KCZ82518.1"/>
    </source>
</evidence>
<dbReference type="AlphaFoldDB" id="A0A059F5G6"/>
<dbReference type="VEuPathDB" id="MicrosporidiaDB:H312_00176"/>
<dbReference type="Proteomes" id="UP000030655">
    <property type="component" value="Unassembled WGS sequence"/>
</dbReference>
<dbReference type="OrthoDB" id="5598606at2759"/>
<proteinExistence type="predicted"/>
<dbReference type="EMBL" id="KK365130">
    <property type="protein sequence ID" value="KCZ82518.1"/>
    <property type="molecule type" value="Genomic_DNA"/>
</dbReference>
<organism evidence="1 2">
    <name type="scientific">Anncaliia algerae PRA339</name>
    <dbReference type="NCBI Taxonomy" id="1288291"/>
    <lineage>
        <taxon>Eukaryota</taxon>
        <taxon>Fungi</taxon>
        <taxon>Fungi incertae sedis</taxon>
        <taxon>Microsporidia</taxon>
        <taxon>Tubulinosematoidea</taxon>
        <taxon>Tubulinosematidae</taxon>
        <taxon>Anncaliia</taxon>
    </lineage>
</organism>
<evidence type="ECO:0000313" key="2">
    <source>
        <dbReference type="Proteomes" id="UP000030655"/>
    </source>
</evidence>
<reference evidence="1 2" key="2">
    <citation type="submission" date="2014-03" db="EMBL/GenBank/DDBJ databases">
        <title>The Genome Sequence of Anncaliia algerae insect isolate PRA339.</title>
        <authorList>
            <consortium name="The Broad Institute Genome Sequencing Platform"/>
            <consortium name="The Broad Institute Genome Sequencing Center for Infectious Disease"/>
            <person name="Cuomo C."/>
            <person name="Becnel J."/>
            <person name="Sanscrainte N."/>
            <person name="Walker B."/>
            <person name="Young S.K."/>
            <person name="Zeng Q."/>
            <person name="Gargeya S."/>
            <person name="Fitzgerald M."/>
            <person name="Haas B."/>
            <person name="Abouelleil A."/>
            <person name="Alvarado L."/>
            <person name="Arachchi H.M."/>
            <person name="Berlin A.M."/>
            <person name="Chapman S.B."/>
            <person name="Dewar J."/>
            <person name="Goldberg J."/>
            <person name="Griggs A."/>
            <person name="Gujja S."/>
            <person name="Hansen M."/>
            <person name="Howarth C."/>
            <person name="Imamovic A."/>
            <person name="Larimer J."/>
            <person name="McCowan C."/>
            <person name="Murphy C."/>
            <person name="Neiman D."/>
            <person name="Pearson M."/>
            <person name="Priest M."/>
            <person name="Roberts A."/>
            <person name="Saif S."/>
            <person name="Shea T."/>
            <person name="Sisk P."/>
            <person name="Sykes S."/>
            <person name="Wortman J."/>
            <person name="Nusbaum C."/>
            <person name="Birren B."/>
        </authorList>
    </citation>
    <scope>NUCLEOTIDE SEQUENCE [LARGE SCALE GENOMIC DNA]</scope>
    <source>
        <strain evidence="1 2">PRA339</strain>
    </source>
</reference>